<sequence>MHMVAGELLQQIRKGLKPTALSCSPTSKQHSRNHFKVEKSVAIKTSIMIRWSNFQTQKILALEDNVC</sequence>
<accession>A0ABQ9Z755</accession>
<dbReference type="Proteomes" id="UP001234178">
    <property type="component" value="Unassembled WGS sequence"/>
</dbReference>
<evidence type="ECO:0000313" key="1">
    <source>
        <dbReference type="EMBL" id="KAK4008729.1"/>
    </source>
</evidence>
<organism evidence="1 2">
    <name type="scientific">Daphnia magna</name>
    <dbReference type="NCBI Taxonomy" id="35525"/>
    <lineage>
        <taxon>Eukaryota</taxon>
        <taxon>Metazoa</taxon>
        <taxon>Ecdysozoa</taxon>
        <taxon>Arthropoda</taxon>
        <taxon>Crustacea</taxon>
        <taxon>Branchiopoda</taxon>
        <taxon>Diplostraca</taxon>
        <taxon>Cladocera</taxon>
        <taxon>Anomopoda</taxon>
        <taxon>Daphniidae</taxon>
        <taxon>Daphnia</taxon>
    </lineage>
</organism>
<gene>
    <name evidence="1" type="ORF">OUZ56_013862</name>
</gene>
<evidence type="ECO:0000313" key="2">
    <source>
        <dbReference type="Proteomes" id="UP001234178"/>
    </source>
</evidence>
<protein>
    <submittedName>
        <fullName evidence="1">Uncharacterized protein</fullName>
    </submittedName>
</protein>
<proteinExistence type="predicted"/>
<dbReference type="EMBL" id="JAOYFB010000002">
    <property type="protein sequence ID" value="KAK4008729.1"/>
    <property type="molecule type" value="Genomic_DNA"/>
</dbReference>
<reference evidence="1 2" key="1">
    <citation type="journal article" date="2023" name="Nucleic Acids Res.">
        <title>The hologenome of Daphnia magna reveals possible DNA methylation and microbiome-mediated evolution of the host genome.</title>
        <authorList>
            <person name="Chaturvedi A."/>
            <person name="Li X."/>
            <person name="Dhandapani V."/>
            <person name="Marshall H."/>
            <person name="Kissane S."/>
            <person name="Cuenca-Cambronero M."/>
            <person name="Asole G."/>
            <person name="Calvet F."/>
            <person name="Ruiz-Romero M."/>
            <person name="Marangio P."/>
            <person name="Guigo R."/>
            <person name="Rago D."/>
            <person name="Mirbahai L."/>
            <person name="Eastwood N."/>
            <person name="Colbourne J.K."/>
            <person name="Zhou J."/>
            <person name="Mallon E."/>
            <person name="Orsini L."/>
        </authorList>
    </citation>
    <scope>NUCLEOTIDE SEQUENCE [LARGE SCALE GENOMIC DNA]</scope>
    <source>
        <strain evidence="1">LRV0_1</strain>
    </source>
</reference>
<name>A0ABQ9Z755_9CRUS</name>
<comment type="caution">
    <text evidence="1">The sequence shown here is derived from an EMBL/GenBank/DDBJ whole genome shotgun (WGS) entry which is preliminary data.</text>
</comment>
<keyword evidence="2" id="KW-1185">Reference proteome</keyword>